<evidence type="ECO:0000313" key="3">
    <source>
        <dbReference type="Proteomes" id="UP000076512"/>
    </source>
</evidence>
<sequence>MAVQVVVAILAVAARFTVPGYLLLGIVLTVGAVALIGLLPMIIATAIGTYVMVKGNWLLRMFTVAAMTVMDLAVLTFALTAPDVVDDEDTTEAPITNLIHGRHELSKPNVAVFDTISGRSMECYLVAAVITACLALALLRPRCRSARG</sequence>
<dbReference type="RefSeq" id="WP_067594705.1">
    <property type="nucleotide sequence ID" value="NZ_JABMCZ010000003.1"/>
</dbReference>
<evidence type="ECO:0000256" key="1">
    <source>
        <dbReference type="SAM" id="Phobius"/>
    </source>
</evidence>
<dbReference type="OrthoDB" id="9974433at2"/>
<dbReference type="STRING" id="455432.AWN90_40960"/>
<keyword evidence="1" id="KW-1133">Transmembrane helix</keyword>
<feature type="transmembrane region" description="Helical" evidence="1">
    <location>
        <begin position="57"/>
        <end position="79"/>
    </location>
</feature>
<proteinExistence type="predicted"/>
<accession>A0A164K084</accession>
<organism evidence="2 3">
    <name type="scientific">Nocardia terpenica</name>
    <dbReference type="NCBI Taxonomy" id="455432"/>
    <lineage>
        <taxon>Bacteria</taxon>
        <taxon>Bacillati</taxon>
        <taxon>Actinomycetota</taxon>
        <taxon>Actinomycetes</taxon>
        <taxon>Mycobacteriales</taxon>
        <taxon>Nocardiaceae</taxon>
        <taxon>Nocardia</taxon>
    </lineage>
</organism>
<dbReference type="EMBL" id="LWGR01000013">
    <property type="protein sequence ID" value="KZM70899.1"/>
    <property type="molecule type" value="Genomic_DNA"/>
</dbReference>
<evidence type="ECO:0000313" key="2">
    <source>
        <dbReference type="EMBL" id="KZM70899.1"/>
    </source>
</evidence>
<feature type="transmembrane region" description="Helical" evidence="1">
    <location>
        <begin position="23"/>
        <end position="50"/>
    </location>
</feature>
<protein>
    <submittedName>
        <fullName evidence="2">Uncharacterized protein</fullName>
    </submittedName>
</protein>
<gene>
    <name evidence="2" type="ORF">AWN90_40960</name>
</gene>
<keyword evidence="3" id="KW-1185">Reference proteome</keyword>
<feature type="transmembrane region" description="Helical" evidence="1">
    <location>
        <begin position="123"/>
        <end position="139"/>
    </location>
</feature>
<reference evidence="2" key="1">
    <citation type="submission" date="2016-04" db="EMBL/GenBank/DDBJ databases">
        <authorList>
            <person name="Evans L.H."/>
            <person name="Alamgir A."/>
            <person name="Owens N."/>
            <person name="Weber N.D."/>
            <person name="Virtaneva K."/>
            <person name="Barbian K."/>
            <person name="Babar A."/>
            <person name="Rosenke K."/>
        </authorList>
    </citation>
    <scope>NUCLEOTIDE SEQUENCE [LARGE SCALE GENOMIC DNA]</scope>
    <source>
        <strain evidence="2">IFM 0406</strain>
    </source>
</reference>
<name>A0A164K084_9NOCA</name>
<keyword evidence="1" id="KW-0812">Transmembrane</keyword>
<dbReference type="AlphaFoldDB" id="A0A164K084"/>
<keyword evidence="1" id="KW-0472">Membrane</keyword>
<comment type="caution">
    <text evidence="2">The sequence shown here is derived from an EMBL/GenBank/DDBJ whole genome shotgun (WGS) entry which is preliminary data.</text>
</comment>
<dbReference type="Proteomes" id="UP000076512">
    <property type="component" value="Unassembled WGS sequence"/>
</dbReference>